<organism evidence="3 4">
    <name type="scientific">Caulobacter segnis</name>
    <dbReference type="NCBI Taxonomy" id="88688"/>
    <lineage>
        <taxon>Bacteria</taxon>
        <taxon>Pseudomonadati</taxon>
        <taxon>Pseudomonadota</taxon>
        <taxon>Alphaproteobacteria</taxon>
        <taxon>Caulobacterales</taxon>
        <taxon>Caulobacteraceae</taxon>
        <taxon>Caulobacter</taxon>
    </lineage>
</organism>
<evidence type="ECO:0008006" key="5">
    <source>
        <dbReference type="Google" id="ProtNLM"/>
    </source>
</evidence>
<keyword evidence="2" id="KW-0472">Membrane</keyword>
<keyword evidence="4" id="KW-1185">Reference proteome</keyword>
<evidence type="ECO:0000313" key="3">
    <source>
        <dbReference type="EMBL" id="AVQ01068.1"/>
    </source>
</evidence>
<dbReference type="EMBL" id="CP027850">
    <property type="protein sequence ID" value="AVQ01068.1"/>
    <property type="molecule type" value="Genomic_DNA"/>
</dbReference>
<keyword evidence="2" id="KW-0812">Transmembrane</keyword>
<feature type="region of interest" description="Disordered" evidence="1">
    <location>
        <begin position="62"/>
        <end position="83"/>
    </location>
</feature>
<evidence type="ECO:0000256" key="2">
    <source>
        <dbReference type="SAM" id="Phobius"/>
    </source>
</evidence>
<name>A0ABM6TD98_9CAUL</name>
<feature type="transmembrane region" description="Helical" evidence="2">
    <location>
        <begin position="20"/>
        <end position="39"/>
    </location>
</feature>
<reference evidence="3 4" key="1">
    <citation type="journal article" date="2015" name="Biotechnol. Bioeng.">
        <title>Genome sequence and phenotypic characterization of Caulobacter segnis.</title>
        <authorList>
            <person name="Patel S."/>
            <person name="Fletcher B."/>
            <person name="Scott D.C."/>
            <person name="Ely B."/>
        </authorList>
    </citation>
    <scope>NUCLEOTIDE SEQUENCE [LARGE SCALE GENOMIC DNA]</scope>
    <source>
        <strain evidence="3 4">TK0059</strain>
    </source>
</reference>
<feature type="compositionally biased region" description="Low complexity" evidence="1">
    <location>
        <begin position="73"/>
        <end position="83"/>
    </location>
</feature>
<evidence type="ECO:0000313" key="4">
    <source>
        <dbReference type="Proteomes" id="UP000240527"/>
    </source>
</evidence>
<sequence length="264" mass="28049">MAISLGTSMADRRRGDGRKAAIVAGSLLLHALVLAWLALPVPPLLERILADDLPTVQVDLIRPDQQEQPLPRPAASQATTAPSPVLPFQVRQPARPAPAGVPTLAVPAAGIAKPGTAIRPAPLPGEGAGDLRTALRTSTGCVSADAVGLNRREREKCDERFGAAKAKGGPLDGMDAAKRQALEAQGAAQRAYKDYVDGPMGPGVDHRSKDQPGTMKEIPFVLGAEQDGLGRARKDVVDQIRRKQDVEDRARKYLELRKKAGQEP</sequence>
<protein>
    <recommendedName>
        <fullName evidence="5">Energy transducer TonB</fullName>
    </recommendedName>
</protein>
<feature type="region of interest" description="Disordered" evidence="1">
    <location>
        <begin position="194"/>
        <end position="214"/>
    </location>
</feature>
<evidence type="ECO:0000256" key="1">
    <source>
        <dbReference type="SAM" id="MobiDB-lite"/>
    </source>
</evidence>
<proteinExistence type="predicted"/>
<keyword evidence="2" id="KW-1133">Transmembrane helix</keyword>
<gene>
    <name evidence="3" type="ORF">B7G68_03840</name>
</gene>
<dbReference type="Proteomes" id="UP000240527">
    <property type="component" value="Chromosome"/>
</dbReference>
<accession>A0ABM6TD98</accession>